<dbReference type="Gene3D" id="3.10.310.70">
    <property type="match status" value="1"/>
</dbReference>
<reference evidence="3" key="2">
    <citation type="submission" date="2023-06" db="EMBL/GenBank/DDBJ databases">
        <authorList>
            <person name="Ma L."/>
            <person name="Liu K.-W."/>
            <person name="Li Z."/>
            <person name="Hsiao Y.-Y."/>
            <person name="Qi Y."/>
            <person name="Fu T."/>
            <person name="Tang G."/>
            <person name="Zhang D."/>
            <person name="Sun W.-H."/>
            <person name="Liu D.-K."/>
            <person name="Li Y."/>
            <person name="Chen G.-Z."/>
            <person name="Liu X.-D."/>
            <person name="Liao X.-Y."/>
            <person name="Jiang Y.-T."/>
            <person name="Yu X."/>
            <person name="Hao Y."/>
            <person name="Huang J."/>
            <person name="Zhao X.-W."/>
            <person name="Ke S."/>
            <person name="Chen Y.-Y."/>
            <person name="Wu W.-L."/>
            <person name="Hsu J.-L."/>
            <person name="Lin Y.-F."/>
            <person name="Huang M.-D."/>
            <person name="Li C.-Y."/>
            <person name="Huang L."/>
            <person name="Wang Z.-W."/>
            <person name="Zhao X."/>
            <person name="Zhong W.-Y."/>
            <person name="Peng D.-H."/>
            <person name="Ahmad S."/>
            <person name="Lan S."/>
            <person name="Zhang J.-S."/>
            <person name="Tsai W.-C."/>
            <person name="Van De Peer Y."/>
            <person name="Liu Z.-J."/>
        </authorList>
    </citation>
    <scope>NUCLEOTIDE SEQUENCE</scope>
    <source>
        <strain evidence="3">CP</strain>
        <tissue evidence="3">Leaves</tissue>
    </source>
</reference>
<evidence type="ECO:0000256" key="1">
    <source>
        <dbReference type="SAM" id="Phobius"/>
    </source>
</evidence>
<dbReference type="InterPro" id="IPR013108">
    <property type="entry name" value="Amidohydro_3"/>
</dbReference>
<dbReference type="PANTHER" id="PTHR22642">
    <property type="entry name" value="IMIDAZOLONEPROPIONASE"/>
    <property type="match status" value="1"/>
</dbReference>
<gene>
    <name evidence="3" type="ORF">QJS10_CPB04g00360</name>
</gene>
<comment type="caution">
    <text evidence="3">The sequence shown here is derived from an EMBL/GenBank/DDBJ whole genome shotgun (WGS) entry which is preliminary data.</text>
</comment>
<feature type="transmembrane region" description="Helical" evidence="1">
    <location>
        <begin position="6"/>
        <end position="26"/>
    </location>
</feature>
<dbReference type="EMBL" id="JAUJYO010000004">
    <property type="protein sequence ID" value="KAK1319109.1"/>
    <property type="molecule type" value="Genomic_DNA"/>
</dbReference>
<keyword evidence="1" id="KW-1133">Transmembrane helix</keyword>
<proteinExistence type="predicted"/>
<dbReference type="InterPro" id="IPR011059">
    <property type="entry name" value="Metal-dep_hydrolase_composite"/>
</dbReference>
<dbReference type="AlphaFoldDB" id="A0AAV9F1Q5"/>
<keyword evidence="1" id="KW-0812">Transmembrane</keyword>
<accession>A0AAV9F1Q5</accession>
<protein>
    <recommendedName>
        <fullName evidence="2">Amidohydrolase 3 domain-containing protein</fullName>
    </recommendedName>
</protein>
<dbReference type="PANTHER" id="PTHR22642:SF2">
    <property type="entry name" value="PROTEIN LONG AFTER FAR-RED 3"/>
    <property type="match status" value="1"/>
</dbReference>
<keyword evidence="4" id="KW-1185">Reference proteome</keyword>
<dbReference type="SUPFAM" id="SSF51338">
    <property type="entry name" value="Composite domain of metallo-dependent hydrolases"/>
    <property type="match status" value="1"/>
</dbReference>
<reference evidence="3" key="1">
    <citation type="journal article" date="2023" name="Nat. Commun.">
        <title>Diploid and tetraploid genomes of Acorus and the evolution of monocots.</title>
        <authorList>
            <person name="Ma L."/>
            <person name="Liu K.W."/>
            <person name="Li Z."/>
            <person name="Hsiao Y.Y."/>
            <person name="Qi Y."/>
            <person name="Fu T."/>
            <person name="Tang G.D."/>
            <person name="Zhang D."/>
            <person name="Sun W.H."/>
            <person name="Liu D.K."/>
            <person name="Li Y."/>
            <person name="Chen G.Z."/>
            <person name="Liu X.D."/>
            <person name="Liao X.Y."/>
            <person name="Jiang Y.T."/>
            <person name="Yu X."/>
            <person name="Hao Y."/>
            <person name="Huang J."/>
            <person name="Zhao X.W."/>
            <person name="Ke S."/>
            <person name="Chen Y.Y."/>
            <person name="Wu W.L."/>
            <person name="Hsu J.L."/>
            <person name="Lin Y.F."/>
            <person name="Huang M.D."/>
            <person name="Li C.Y."/>
            <person name="Huang L."/>
            <person name="Wang Z.W."/>
            <person name="Zhao X."/>
            <person name="Zhong W.Y."/>
            <person name="Peng D.H."/>
            <person name="Ahmad S."/>
            <person name="Lan S."/>
            <person name="Zhang J.S."/>
            <person name="Tsai W.C."/>
            <person name="Van de Peer Y."/>
            <person name="Liu Z.J."/>
        </authorList>
    </citation>
    <scope>NUCLEOTIDE SEQUENCE</scope>
    <source>
        <strain evidence="3">CP</strain>
    </source>
</reference>
<feature type="domain" description="Amidohydrolase 3" evidence="2">
    <location>
        <begin position="86"/>
        <end position="174"/>
    </location>
</feature>
<dbReference type="Pfam" id="PF07969">
    <property type="entry name" value="Amidohydro_3"/>
    <property type="match status" value="1"/>
</dbReference>
<dbReference type="Proteomes" id="UP001180020">
    <property type="component" value="Unassembled WGS sequence"/>
</dbReference>
<keyword evidence="1" id="KW-0472">Membrane</keyword>
<evidence type="ECO:0000259" key="2">
    <source>
        <dbReference type="Pfam" id="PF07969"/>
    </source>
</evidence>
<dbReference type="GO" id="GO:0016810">
    <property type="term" value="F:hydrolase activity, acting on carbon-nitrogen (but not peptide) bonds"/>
    <property type="evidence" value="ECO:0007669"/>
    <property type="project" value="InterPro"/>
</dbReference>
<dbReference type="Gene3D" id="2.30.40.10">
    <property type="entry name" value="Urease, subunit C, domain 1"/>
    <property type="match status" value="1"/>
</dbReference>
<evidence type="ECO:0000313" key="4">
    <source>
        <dbReference type="Proteomes" id="UP001180020"/>
    </source>
</evidence>
<name>A0AAV9F1Q5_ACOCL</name>
<organism evidence="3 4">
    <name type="scientific">Acorus calamus</name>
    <name type="common">Sweet flag</name>
    <dbReference type="NCBI Taxonomy" id="4465"/>
    <lineage>
        <taxon>Eukaryota</taxon>
        <taxon>Viridiplantae</taxon>
        <taxon>Streptophyta</taxon>
        <taxon>Embryophyta</taxon>
        <taxon>Tracheophyta</taxon>
        <taxon>Spermatophyta</taxon>
        <taxon>Magnoliopsida</taxon>
        <taxon>Liliopsida</taxon>
        <taxon>Acoraceae</taxon>
        <taxon>Acorus</taxon>
    </lineage>
</organism>
<sequence length="191" mass="20039">MAGVGFNTLTLVAAVAAAVVAALLHFNPPFLPLRRAPPADLVITNATIHTSDPSLPSAEAMAVRDDRIVGIGSHASIQGFVGRGTRVLDVGGKIVVPGFIDSHVHLISGDGATARVALRSVRSRDEFIRKVKEALKDAQKGDWILGGGWNNDVWGGDLPVACWIDDITPNNPVQGITESLAVTDGWSYGTG</sequence>
<evidence type="ECO:0000313" key="3">
    <source>
        <dbReference type="EMBL" id="KAK1319109.1"/>
    </source>
</evidence>